<dbReference type="EMBL" id="JAGHQM010000151">
    <property type="protein sequence ID" value="KAH0564990.1"/>
    <property type="molecule type" value="Genomic_DNA"/>
</dbReference>
<gene>
    <name evidence="2" type="ORF">GP486_001622</name>
</gene>
<comment type="caution">
    <text evidence="2">The sequence shown here is derived from an EMBL/GenBank/DDBJ whole genome shotgun (WGS) entry which is preliminary data.</text>
</comment>
<evidence type="ECO:0000256" key="1">
    <source>
        <dbReference type="SAM" id="MobiDB-lite"/>
    </source>
</evidence>
<organism evidence="2 3">
    <name type="scientific">Trichoglossum hirsutum</name>
    <dbReference type="NCBI Taxonomy" id="265104"/>
    <lineage>
        <taxon>Eukaryota</taxon>
        <taxon>Fungi</taxon>
        <taxon>Dikarya</taxon>
        <taxon>Ascomycota</taxon>
        <taxon>Pezizomycotina</taxon>
        <taxon>Geoglossomycetes</taxon>
        <taxon>Geoglossales</taxon>
        <taxon>Geoglossaceae</taxon>
        <taxon>Trichoglossum</taxon>
    </lineage>
</organism>
<evidence type="ECO:0000313" key="3">
    <source>
        <dbReference type="Proteomes" id="UP000750711"/>
    </source>
</evidence>
<name>A0A9P8RSH0_9PEZI</name>
<accession>A0A9P8RSH0</accession>
<sequence length="503" mass="57016">MPRNVQTAATSPQIWRVSNAALCSREPSARHFLCRPTSNRSKLHPIRADERCHTVGVSASISSVSSSPSMRPVYSFFSSILFYYGTTMDPFHHRDMTGNGQYEYSLPLPHSETSFWRSSPPTPQPSYSSPSLLRSLPSLNPVRNITPPEDTIPLGEEQHAVVEESKSPYNQVREYVDSFKSWSSGVRNKFGSLEVYESNLSIKMSQKEWNKLSSDLNIFEIDDRFKALLFPKYSYNSSTSTLIVQFMATPIHESIISIIADGFATTKSTLPSSVRTRINTVGNQNFKSFGGRYKGSNKIPDLGVEFRSAAGKREIKIVLEVGLSEKYEDLVQDAKLWLEGNHDVCVFILAKFEETPKYRNPARNLSEEDFEQLEFPDASEIDMLNINLEGEHGPAVYKGLVWVNCISAAFIEVWKRDPVNNLATQSGNRIDLHTEQPQLEFKLSNFLDITAENERTISFEWGEYRLLVEDKVKQLAVLRCQEMLEDRAGLTDLRDSDYEPSSD</sequence>
<evidence type="ECO:0000313" key="2">
    <source>
        <dbReference type="EMBL" id="KAH0564990.1"/>
    </source>
</evidence>
<keyword evidence="3" id="KW-1185">Reference proteome</keyword>
<dbReference type="Proteomes" id="UP000750711">
    <property type="component" value="Unassembled WGS sequence"/>
</dbReference>
<proteinExistence type="predicted"/>
<protein>
    <submittedName>
        <fullName evidence="2">Uncharacterized protein</fullName>
    </submittedName>
</protein>
<dbReference type="AlphaFoldDB" id="A0A9P8RSH0"/>
<feature type="region of interest" description="Disordered" evidence="1">
    <location>
        <begin position="114"/>
        <end position="133"/>
    </location>
</feature>
<reference evidence="2" key="1">
    <citation type="submission" date="2021-03" db="EMBL/GenBank/DDBJ databases">
        <title>Comparative genomics and phylogenomic investigation of the class Geoglossomycetes provide insights into ecological specialization and systematics.</title>
        <authorList>
            <person name="Melie T."/>
            <person name="Pirro S."/>
            <person name="Miller A.N."/>
            <person name="Quandt A."/>
        </authorList>
    </citation>
    <scope>NUCLEOTIDE SEQUENCE</scope>
    <source>
        <strain evidence="2">CAQ_001_2017</strain>
    </source>
</reference>